<dbReference type="EMBL" id="ACCL02000007">
    <property type="protein sequence ID" value="EET61186.1"/>
    <property type="molecule type" value="Genomic_DNA"/>
</dbReference>
<dbReference type="Pfam" id="PF17389">
    <property type="entry name" value="Bac_rhamnosid6H"/>
    <property type="match status" value="1"/>
</dbReference>
<dbReference type="STRING" id="168384.SAMN05660368_01145"/>
<feature type="domain" description="Alpha-L-rhamnosidase six-hairpin glycosidase" evidence="6">
    <location>
        <begin position="306"/>
        <end position="638"/>
    </location>
</feature>
<keyword evidence="3" id="KW-0378">Hydrolase</keyword>
<organism evidence="8 9">
    <name type="scientific">Marvinbryantia formatexigens DSM 14469</name>
    <dbReference type="NCBI Taxonomy" id="478749"/>
    <lineage>
        <taxon>Bacteria</taxon>
        <taxon>Bacillati</taxon>
        <taxon>Bacillota</taxon>
        <taxon>Clostridia</taxon>
        <taxon>Lachnospirales</taxon>
        <taxon>Lachnospiraceae</taxon>
        <taxon>Marvinbryantia</taxon>
    </lineage>
</organism>
<dbReference type="InterPro" id="IPR016007">
    <property type="entry name" value="Alpha_rhamnosid"/>
</dbReference>
<dbReference type="SUPFAM" id="SSF48208">
    <property type="entry name" value="Six-hairpin glycosidases"/>
    <property type="match status" value="1"/>
</dbReference>
<dbReference type="PANTHER" id="PTHR33307">
    <property type="entry name" value="ALPHA-RHAMNOSIDASE (EUROFUNG)"/>
    <property type="match status" value="1"/>
</dbReference>
<keyword evidence="9" id="KW-1185">Reference proteome</keyword>
<reference evidence="8" key="1">
    <citation type="submission" date="2009-07" db="EMBL/GenBank/DDBJ databases">
        <authorList>
            <person name="Weinstock G."/>
            <person name="Sodergren E."/>
            <person name="Clifton S."/>
            <person name="Fulton L."/>
            <person name="Fulton B."/>
            <person name="Courtney L."/>
            <person name="Fronick C."/>
            <person name="Harrison M."/>
            <person name="Strong C."/>
            <person name="Farmer C."/>
            <person name="Delahaunty K."/>
            <person name="Markovic C."/>
            <person name="Hall O."/>
            <person name="Minx P."/>
            <person name="Tomlinson C."/>
            <person name="Mitreva M."/>
            <person name="Nelson J."/>
            <person name="Hou S."/>
            <person name="Wollam A."/>
            <person name="Pepin K.H."/>
            <person name="Johnson M."/>
            <person name="Bhonagiri V."/>
            <person name="Nash W.E."/>
            <person name="Warren W."/>
            <person name="Chinwalla A."/>
            <person name="Mardis E.R."/>
            <person name="Wilson R.K."/>
        </authorList>
    </citation>
    <scope>NUCLEOTIDE SEQUENCE [LARGE SCALE GENOMIC DNA]</scope>
    <source>
        <strain evidence="8">DSM 14469</strain>
    </source>
</reference>
<dbReference type="AlphaFoldDB" id="C6LDY2"/>
<dbReference type="RefSeq" id="WP_006861624.1">
    <property type="nucleotide sequence ID" value="NZ_ACCL02000007.1"/>
</dbReference>
<dbReference type="OrthoDB" id="9761045at2"/>
<evidence type="ECO:0000259" key="7">
    <source>
        <dbReference type="Pfam" id="PF17390"/>
    </source>
</evidence>
<dbReference type="PANTHER" id="PTHR33307:SF6">
    <property type="entry name" value="ALPHA-RHAMNOSIDASE (EUROFUNG)-RELATED"/>
    <property type="match status" value="1"/>
</dbReference>
<evidence type="ECO:0000313" key="9">
    <source>
        <dbReference type="Proteomes" id="UP000005561"/>
    </source>
</evidence>
<dbReference type="Pfam" id="PF08531">
    <property type="entry name" value="Bac_rhamnosid_N"/>
    <property type="match status" value="1"/>
</dbReference>
<feature type="domain" description="Alpha-L-rhamnosidase concanavalin-like" evidence="4">
    <location>
        <begin position="199"/>
        <end position="301"/>
    </location>
</feature>
<comment type="caution">
    <text evidence="8">The sequence shown here is derived from an EMBL/GenBank/DDBJ whole genome shotgun (WGS) entry which is preliminary data.</text>
</comment>
<dbReference type="Pfam" id="PF05592">
    <property type="entry name" value="Bac_rhamnosid"/>
    <property type="match status" value="1"/>
</dbReference>
<feature type="domain" description="Alpha-L-rhamnosidase C-terminal" evidence="7">
    <location>
        <begin position="642"/>
        <end position="695"/>
    </location>
</feature>
<dbReference type="InterPro" id="IPR008928">
    <property type="entry name" value="6-hairpin_glycosidase_sf"/>
</dbReference>
<gene>
    <name evidence="8" type="ORF">BRYFOR_06831</name>
</gene>
<evidence type="ECO:0000256" key="3">
    <source>
        <dbReference type="ARBA" id="ARBA00022801"/>
    </source>
</evidence>
<dbReference type="eggNOG" id="COG3408">
    <property type="taxonomic scope" value="Bacteria"/>
</dbReference>
<dbReference type="Gene3D" id="2.60.120.260">
    <property type="entry name" value="Galactose-binding domain-like"/>
    <property type="match status" value="2"/>
</dbReference>
<evidence type="ECO:0000259" key="5">
    <source>
        <dbReference type="Pfam" id="PF08531"/>
    </source>
</evidence>
<dbReference type="Gene3D" id="1.50.10.10">
    <property type="match status" value="1"/>
</dbReference>
<dbReference type="InterPro" id="IPR013737">
    <property type="entry name" value="Bac_rhamnosid_N"/>
</dbReference>
<accession>C6LDY2</accession>
<proteinExistence type="predicted"/>
<dbReference type="PIRSF" id="PIRSF010631">
    <property type="entry name" value="A-rhamnsds"/>
    <property type="match status" value="1"/>
</dbReference>
<comment type="catalytic activity">
    <reaction evidence="1">
        <text>Hydrolysis of terminal non-reducing alpha-L-rhamnose residues in alpha-L-rhamnosides.</text>
        <dbReference type="EC" id="3.2.1.40"/>
    </reaction>
</comment>
<dbReference type="Pfam" id="PF17390">
    <property type="entry name" value="Bac_rhamnosid_C"/>
    <property type="match status" value="1"/>
</dbReference>
<name>C6LDY2_9FIRM</name>
<evidence type="ECO:0000256" key="2">
    <source>
        <dbReference type="ARBA" id="ARBA00012652"/>
    </source>
</evidence>
<evidence type="ECO:0000259" key="6">
    <source>
        <dbReference type="Pfam" id="PF17389"/>
    </source>
</evidence>
<feature type="domain" description="Bacterial alpha-L-rhamnosidase N-terminal" evidence="5">
    <location>
        <begin position="28"/>
        <end position="168"/>
    </location>
</feature>
<evidence type="ECO:0000313" key="8">
    <source>
        <dbReference type="EMBL" id="EET61186.1"/>
    </source>
</evidence>
<dbReference type="InterPro" id="IPR008902">
    <property type="entry name" value="Rhamnosid_concanavalin"/>
</dbReference>
<dbReference type="GO" id="GO:0030596">
    <property type="term" value="F:alpha-L-rhamnosidase activity"/>
    <property type="evidence" value="ECO:0007669"/>
    <property type="project" value="UniProtKB-EC"/>
</dbReference>
<dbReference type="EC" id="3.2.1.40" evidence="2"/>
<evidence type="ECO:0000256" key="1">
    <source>
        <dbReference type="ARBA" id="ARBA00001445"/>
    </source>
</evidence>
<dbReference type="InterPro" id="IPR035398">
    <property type="entry name" value="Bac_rhamnosid_C"/>
</dbReference>
<dbReference type="Gene3D" id="2.60.420.10">
    <property type="entry name" value="Maltose phosphorylase, domain 3"/>
    <property type="match status" value="1"/>
</dbReference>
<sequence>MQAMWITVSEDLGDICPVFRKTWNCSGHVKCARIMMSSLGVYEAELNGKRISDYVLAPGWTSYKTRLQYQEYDITEMLEEKNTLEITVGKGWFRSRMADFAYPEEAEKRQKQPCGLIAQLSVIYKDGKQEELYTDETWEYAESPVRFSEIYDGEVYDACFCPADWKRAVILNWSKDILIPQEGCKIREMERIYAKSVFRTPRGELVVDFGQEVTGYVEFSVNAHEGERIHILHGEMTDHEGNFYNENYRSAKAEITYICRAGRQTWHPRLTFFGFRYIMLDEFPKMEDSELYTEQFTANAVYSDMEQTGHIASSDNRLNRLVSNIMWGQKGNFLDVPTDCPQRDERLGWTGDAQVFVKAACYNFDTEKFFTKWLRDLAAEQRKDGAVTTVVPDYMPGDRPSAAWGDAAVICPWQIYMIYGNEKILEDQFDSMKRWVDYITASTKKPFLWTGGEHYGDWLGLDAPAGSYKGSSREDLIATAYYAYSTELLIRAGRVIGKDMGEYEELHRRIVSAFRKTFPGYYTQTEHVLAVHFGLAEDVQKTADDLAELIIQDGTQIKTGFVGTPLILHVLSSYGHTALAYSLLLRTGYPSWLYPVEKGATTIWEHWDGIRTDGNFWSADMNSFNHYSYGAVADWIYEVAAGITPVEKAPGFRRVRIEPHPDGRIGWLEVSVRTRNGMVSSRWNCEKDSIRYDIKTEMPAEIIIDGKTMNVEPGKYTFWGRLQNT</sequence>
<dbReference type="GO" id="GO:0005975">
    <property type="term" value="P:carbohydrate metabolic process"/>
    <property type="evidence" value="ECO:0007669"/>
    <property type="project" value="InterPro"/>
</dbReference>
<dbReference type="InterPro" id="IPR035396">
    <property type="entry name" value="Bac_rhamnosid6H"/>
</dbReference>
<dbReference type="InterPro" id="IPR012341">
    <property type="entry name" value="6hp_glycosidase-like_sf"/>
</dbReference>
<evidence type="ECO:0000259" key="4">
    <source>
        <dbReference type="Pfam" id="PF05592"/>
    </source>
</evidence>
<protein>
    <recommendedName>
        <fullName evidence="2">alpha-L-rhamnosidase</fullName>
        <ecNumber evidence="2">3.2.1.40</ecNumber>
    </recommendedName>
</protein>
<dbReference type="Proteomes" id="UP000005561">
    <property type="component" value="Unassembled WGS sequence"/>
</dbReference>